<dbReference type="PROSITE" id="PS51257">
    <property type="entry name" value="PROKAR_LIPOPROTEIN"/>
    <property type="match status" value="1"/>
</dbReference>
<name>A0ABS2EVB9_9BACE</name>
<sequence length="675" mass="77608">MKIIKLILACLSMVGFVSCDDFLDREPESLLSPETYFTNSSQLKAYADRMYPDILPSHSNAGNFYGIYGIDSYTDNQAGAEAHNMYTDGLWKVPNTEDEDWYFYWIYQTNFFLSNVLPKFGNDLSGSENTIEGNVSEIKHYIGEVYFLRACEYFKRYWKFGDFPIVTEPLSDDRETLISANKRMPRNEVARFILSDLDKAAMLMNDLQMSTVRINKDAALLLKSRVALYEGTWLKYFKGTAFVPNGDGWPGKSKDYNANYQYPSGGIDNEIAYFLEQSMEAAKEVAEKYKGSLTINTGVLQQSSTEPENPYFNMFSSQDLSSYPEVLLWREYGRNLVTHAVDIAANQGNNRIGVTRGLVNNFLMADGTPVYTNGSYSDGNGYYMGDKTIHDVRQNRDSRLTIFLKEPGQKNILYENPEGTEAWLEEPYPMITSVDDQRGYLTGYALRKGGSFDQANYLNMNSYSASICYRATEALLNYMEACYEKNHSLDNSAKEYWQIIRKRANVDIDFEKTISKTDMGKESENDWGAYSANQLIDATLYNIRRERRCELMAEGLRFMDLCRWRAMDQMITNPYFIEGFHLWNTPMEGWYDDLLADGSNEATVSSPTLSEYLRPYQKNSNQKCYNGYTWHMAHYLTPIMYKQFLITISTGNNVDDSPLYQNPYWPIAADQPAEK</sequence>
<evidence type="ECO:0000259" key="6">
    <source>
        <dbReference type="Pfam" id="PF07980"/>
    </source>
</evidence>
<protein>
    <submittedName>
        <fullName evidence="8">RagB/SusD family nutrient uptake outer membrane protein</fullName>
    </submittedName>
</protein>
<dbReference type="EMBL" id="JACJJW010000016">
    <property type="protein sequence ID" value="MBM6758499.1"/>
    <property type="molecule type" value="Genomic_DNA"/>
</dbReference>
<dbReference type="SUPFAM" id="SSF48452">
    <property type="entry name" value="TPR-like"/>
    <property type="match status" value="1"/>
</dbReference>
<dbReference type="Pfam" id="PF07980">
    <property type="entry name" value="SusD_RagB"/>
    <property type="match status" value="1"/>
</dbReference>
<evidence type="ECO:0000256" key="1">
    <source>
        <dbReference type="ARBA" id="ARBA00004442"/>
    </source>
</evidence>
<comment type="caution">
    <text evidence="8">The sequence shown here is derived from an EMBL/GenBank/DDBJ whole genome shotgun (WGS) entry which is preliminary data.</text>
</comment>
<gene>
    <name evidence="8" type="ORF">H6A31_07380</name>
</gene>
<dbReference type="Proteomes" id="UP000703295">
    <property type="component" value="Unassembled WGS sequence"/>
</dbReference>
<dbReference type="Pfam" id="PF14322">
    <property type="entry name" value="SusD-like_3"/>
    <property type="match status" value="1"/>
</dbReference>
<dbReference type="Gene3D" id="1.25.40.390">
    <property type="match status" value="1"/>
</dbReference>
<evidence type="ECO:0000259" key="7">
    <source>
        <dbReference type="Pfam" id="PF14322"/>
    </source>
</evidence>
<keyword evidence="9" id="KW-1185">Reference proteome</keyword>
<comment type="similarity">
    <text evidence="2">Belongs to the SusD family.</text>
</comment>
<evidence type="ECO:0000256" key="4">
    <source>
        <dbReference type="ARBA" id="ARBA00023136"/>
    </source>
</evidence>
<evidence type="ECO:0000256" key="2">
    <source>
        <dbReference type="ARBA" id="ARBA00006275"/>
    </source>
</evidence>
<evidence type="ECO:0000313" key="8">
    <source>
        <dbReference type="EMBL" id="MBM6758499.1"/>
    </source>
</evidence>
<comment type="subcellular location">
    <subcellularLocation>
        <location evidence="1">Cell outer membrane</location>
    </subcellularLocation>
</comment>
<proteinExistence type="inferred from homology"/>
<dbReference type="RefSeq" id="WP_204475681.1">
    <property type="nucleotide sequence ID" value="NZ_JACJJW010000016.1"/>
</dbReference>
<evidence type="ECO:0000256" key="5">
    <source>
        <dbReference type="ARBA" id="ARBA00023237"/>
    </source>
</evidence>
<dbReference type="InterPro" id="IPR011990">
    <property type="entry name" value="TPR-like_helical_dom_sf"/>
</dbReference>
<organism evidence="8 9">
    <name type="scientific">Bacteroides mediterraneensis</name>
    <dbReference type="NCBI Taxonomy" id="1841856"/>
    <lineage>
        <taxon>Bacteria</taxon>
        <taxon>Pseudomonadati</taxon>
        <taxon>Bacteroidota</taxon>
        <taxon>Bacteroidia</taxon>
        <taxon>Bacteroidales</taxon>
        <taxon>Bacteroidaceae</taxon>
        <taxon>Bacteroides</taxon>
    </lineage>
</organism>
<evidence type="ECO:0000313" key="9">
    <source>
        <dbReference type="Proteomes" id="UP000703295"/>
    </source>
</evidence>
<accession>A0ABS2EVB9</accession>
<dbReference type="InterPro" id="IPR012944">
    <property type="entry name" value="SusD_RagB_dom"/>
</dbReference>
<dbReference type="InterPro" id="IPR033985">
    <property type="entry name" value="SusD-like_N"/>
</dbReference>
<reference evidence="8 9" key="1">
    <citation type="journal article" date="2021" name="Sci. Rep.">
        <title>The distribution of antibiotic resistance genes in chicken gut microbiota commensals.</title>
        <authorList>
            <person name="Juricova H."/>
            <person name="Matiasovicova J."/>
            <person name="Kubasova T."/>
            <person name="Cejkova D."/>
            <person name="Rychlik I."/>
        </authorList>
    </citation>
    <scope>NUCLEOTIDE SEQUENCE [LARGE SCALE GENOMIC DNA]</scope>
    <source>
        <strain evidence="8 9">An801</strain>
    </source>
</reference>
<keyword evidence="5" id="KW-0998">Cell outer membrane</keyword>
<keyword evidence="3" id="KW-0732">Signal</keyword>
<evidence type="ECO:0000256" key="3">
    <source>
        <dbReference type="ARBA" id="ARBA00022729"/>
    </source>
</evidence>
<feature type="domain" description="SusD-like N-terminal" evidence="7">
    <location>
        <begin position="21"/>
        <end position="228"/>
    </location>
</feature>
<keyword evidence="4" id="KW-0472">Membrane</keyword>
<feature type="domain" description="RagB/SusD" evidence="6">
    <location>
        <begin position="344"/>
        <end position="665"/>
    </location>
</feature>